<evidence type="ECO:0000256" key="2">
    <source>
        <dbReference type="ARBA" id="ARBA00023029"/>
    </source>
</evidence>
<dbReference type="GO" id="GO:0005694">
    <property type="term" value="C:chromosome"/>
    <property type="evidence" value="ECO:0007669"/>
    <property type="project" value="InterPro"/>
</dbReference>
<dbReference type="GO" id="GO:0046872">
    <property type="term" value="F:metal ion binding"/>
    <property type="evidence" value="ECO:0007669"/>
    <property type="project" value="UniProtKB-KW"/>
</dbReference>
<dbReference type="Gene3D" id="3.30.65.10">
    <property type="entry name" value="Bacterial Topoisomerase I, domain 1"/>
    <property type="match status" value="1"/>
</dbReference>
<dbReference type="PROSITE" id="PS52039">
    <property type="entry name" value="TOPO_IA_2"/>
    <property type="match status" value="1"/>
</dbReference>
<keyword evidence="2" id="KW-0799">Topoisomerase</keyword>
<dbReference type="InterPro" id="IPR000380">
    <property type="entry name" value="Topo_IA"/>
</dbReference>
<feature type="region of interest" description="Disordered" evidence="5">
    <location>
        <begin position="148"/>
        <end position="187"/>
    </location>
</feature>
<dbReference type="PANTHER" id="PTHR42785">
    <property type="entry name" value="DNA TOPOISOMERASE, TYPE IA, CORE"/>
    <property type="match status" value="1"/>
</dbReference>
<dbReference type="InterPro" id="IPR023405">
    <property type="entry name" value="Topo_IA_core_domain"/>
</dbReference>
<evidence type="ECO:0000313" key="7">
    <source>
        <dbReference type="EMBL" id="GFR40165.1"/>
    </source>
</evidence>
<dbReference type="Pfam" id="PF01131">
    <property type="entry name" value="Topoisom_bac"/>
    <property type="match status" value="1"/>
</dbReference>
<comment type="caution">
    <text evidence="7">The sequence shown here is derived from an EMBL/GenBank/DDBJ whole genome shotgun (WGS) entry which is preliminary data.</text>
</comment>
<name>A0AAD3DE85_9CHLO</name>
<evidence type="ECO:0000256" key="4">
    <source>
        <dbReference type="ARBA" id="ARBA00023235"/>
    </source>
</evidence>
<dbReference type="Gene3D" id="1.10.460.10">
    <property type="entry name" value="Topoisomerase I, domain 2"/>
    <property type="match status" value="1"/>
</dbReference>
<dbReference type="EMBL" id="BMAR01000001">
    <property type="protein sequence ID" value="GFR40165.1"/>
    <property type="molecule type" value="Genomic_DNA"/>
</dbReference>
<dbReference type="InterPro" id="IPR013497">
    <property type="entry name" value="Topo_IA_cen"/>
</dbReference>
<feature type="non-terminal residue" evidence="7">
    <location>
        <position position="1"/>
    </location>
</feature>
<reference evidence="7 8" key="1">
    <citation type="journal article" date="2021" name="Sci. Rep.">
        <title>Genome sequencing of the multicellular alga Astrephomene provides insights into convergent evolution of germ-soma differentiation.</title>
        <authorList>
            <person name="Yamashita S."/>
            <person name="Yamamoto K."/>
            <person name="Matsuzaki R."/>
            <person name="Suzuki S."/>
            <person name="Yamaguchi H."/>
            <person name="Hirooka S."/>
            <person name="Minakuchi Y."/>
            <person name="Miyagishima S."/>
            <person name="Kawachi M."/>
            <person name="Toyoda A."/>
            <person name="Nozaki H."/>
        </authorList>
    </citation>
    <scope>NUCLEOTIDE SEQUENCE [LARGE SCALE GENOMIC DNA]</scope>
    <source>
        <strain evidence="7 8">NIES-4017</strain>
    </source>
</reference>
<dbReference type="InterPro" id="IPR025589">
    <property type="entry name" value="Toprim_C_rpt"/>
</dbReference>
<protein>
    <recommendedName>
        <fullName evidence="6">Topo IA-type catalytic domain-containing protein</fullName>
    </recommendedName>
</protein>
<dbReference type="Gene3D" id="1.10.290.10">
    <property type="entry name" value="Topoisomerase I, domain 4"/>
    <property type="match status" value="1"/>
</dbReference>
<dbReference type="InterPro" id="IPR003602">
    <property type="entry name" value="Topo_IA_DNA-bd_dom"/>
</dbReference>
<organism evidence="7 8">
    <name type="scientific">Astrephomene gubernaculifera</name>
    <dbReference type="NCBI Taxonomy" id="47775"/>
    <lineage>
        <taxon>Eukaryota</taxon>
        <taxon>Viridiplantae</taxon>
        <taxon>Chlorophyta</taxon>
        <taxon>core chlorophytes</taxon>
        <taxon>Chlorophyceae</taxon>
        <taxon>CS clade</taxon>
        <taxon>Chlamydomonadales</taxon>
        <taxon>Astrephomenaceae</taxon>
        <taxon>Astrephomene</taxon>
    </lineage>
</organism>
<proteinExistence type="predicted"/>
<keyword evidence="4" id="KW-0413">Isomerase</keyword>
<sequence length="520" mass="54688">MSLAQQLYEGAGTGEGLITYMRTDGVAMSPEAVAELRRANTHLYGAAAVPPQPRQYKSRAKNAQEAHEAIRPTRPASLPPAALPPDLPPDLRALYELVWRRAAASQMSSAVYEVVTIELAADGGRLGLRAGGSQLRDPGFLRAYEDVSCGEEEEEQQQGRRGAEGEVEEEEAAAAALVAGGSSAGSRENQGLAAQQLLQLQPGNLLQLQRLHVTPHATRPPPRFTEASLVRALEERGIGRPSTYAPIMSLLQDRGYVSREGRSLVPTPLGRVLSAFLEHYFPTWVDYDFTSGMEASLDDIASGKAAWRHVLSSFWGPFSSAVAAMSAVSTTQVFDTLDAALADYLFPRRRAGAAGAGAAGAAAPLLPEPGSSNNSSSSSSGGSVTIDVVATTVSRTEGTEGVLTREAGAAEACSDPRVCPKCGVGRLVLKPSRHGGFIGCTKYADPDIKCDYARPLLPVIEGGEGEGEAGATPASATERLLGRHPDSGEAVWVRLGPYGLYVQLGELAAGKKAAGASKEE</sequence>
<evidence type="ECO:0000313" key="8">
    <source>
        <dbReference type="Proteomes" id="UP001054857"/>
    </source>
</evidence>
<evidence type="ECO:0000256" key="3">
    <source>
        <dbReference type="ARBA" id="ARBA00023125"/>
    </source>
</evidence>
<dbReference type="InterPro" id="IPR013824">
    <property type="entry name" value="Topo_IA_cen_sub1"/>
</dbReference>
<keyword evidence="3" id="KW-0238">DNA-binding</keyword>
<dbReference type="Proteomes" id="UP001054857">
    <property type="component" value="Unassembled WGS sequence"/>
</dbReference>
<keyword evidence="8" id="KW-1185">Reference proteome</keyword>
<keyword evidence="1" id="KW-0479">Metal-binding</keyword>
<feature type="compositionally biased region" description="Basic and acidic residues" evidence="5">
    <location>
        <begin position="62"/>
        <end position="71"/>
    </location>
</feature>
<dbReference type="PANTHER" id="PTHR42785:SF1">
    <property type="entry name" value="DNA TOPOISOMERASE"/>
    <property type="match status" value="1"/>
</dbReference>
<evidence type="ECO:0000256" key="5">
    <source>
        <dbReference type="SAM" id="MobiDB-lite"/>
    </source>
</evidence>
<dbReference type="GO" id="GO:0003917">
    <property type="term" value="F:DNA topoisomerase type I (single strand cut, ATP-independent) activity"/>
    <property type="evidence" value="ECO:0007669"/>
    <property type="project" value="InterPro"/>
</dbReference>
<dbReference type="Pfam" id="PF01396">
    <property type="entry name" value="Zn_ribbon_Top1"/>
    <property type="match status" value="1"/>
</dbReference>
<feature type="domain" description="Topo IA-type catalytic" evidence="6">
    <location>
        <begin position="1"/>
        <end position="322"/>
    </location>
</feature>
<dbReference type="Pfam" id="PF13368">
    <property type="entry name" value="Toprim_C_rpt"/>
    <property type="match status" value="1"/>
</dbReference>
<dbReference type="SUPFAM" id="SSF56712">
    <property type="entry name" value="Prokaryotic type I DNA topoisomerase"/>
    <property type="match status" value="1"/>
</dbReference>
<dbReference type="PRINTS" id="PR00417">
    <property type="entry name" value="PRTPISMRASEI"/>
</dbReference>
<dbReference type="AlphaFoldDB" id="A0AAD3DE85"/>
<evidence type="ECO:0000256" key="1">
    <source>
        <dbReference type="ARBA" id="ARBA00022723"/>
    </source>
</evidence>
<dbReference type="GO" id="GO:0003677">
    <property type="term" value="F:DNA binding"/>
    <property type="evidence" value="ECO:0007669"/>
    <property type="project" value="UniProtKB-KW"/>
</dbReference>
<dbReference type="GO" id="GO:0006265">
    <property type="term" value="P:DNA topological change"/>
    <property type="evidence" value="ECO:0007669"/>
    <property type="project" value="InterPro"/>
</dbReference>
<dbReference type="InterPro" id="IPR013498">
    <property type="entry name" value="Topo_IA_Znf"/>
</dbReference>
<evidence type="ECO:0000259" key="6">
    <source>
        <dbReference type="PROSITE" id="PS52039"/>
    </source>
</evidence>
<dbReference type="PROSITE" id="PS00396">
    <property type="entry name" value="TOPO_IA_1"/>
    <property type="match status" value="1"/>
</dbReference>
<dbReference type="SMART" id="SM00437">
    <property type="entry name" value="TOP1Ac"/>
    <property type="match status" value="1"/>
</dbReference>
<gene>
    <name evidence="7" type="ORF">Agub_g723</name>
</gene>
<feature type="region of interest" description="Disordered" evidence="5">
    <location>
        <begin position="60"/>
        <end position="82"/>
    </location>
</feature>
<feature type="compositionally biased region" description="Low complexity" evidence="5">
    <location>
        <begin position="173"/>
        <end position="187"/>
    </location>
</feature>
<dbReference type="InterPro" id="IPR013826">
    <property type="entry name" value="Topo_IA_cen_sub3"/>
</dbReference>
<accession>A0AAD3DE85</accession>
<dbReference type="InterPro" id="IPR023406">
    <property type="entry name" value="Topo_IA_AS"/>
</dbReference>